<dbReference type="EMBL" id="JASCXX010000040">
    <property type="protein sequence ID" value="MDI6451576.1"/>
    <property type="molecule type" value="Genomic_DNA"/>
</dbReference>
<evidence type="ECO:0000259" key="1">
    <source>
        <dbReference type="Pfam" id="PF18480"/>
    </source>
</evidence>
<keyword evidence="3" id="KW-1185">Reference proteome</keyword>
<comment type="caution">
    <text evidence="2">The sequence shown here is derived from an EMBL/GenBank/DDBJ whole genome shotgun (WGS) entry which is preliminary data.</text>
</comment>
<organism evidence="2 3">
    <name type="scientific">Anaerobaca lacustris</name>
    <dbReference type="NCBI Taxonomy" id="3044600"/>
    <lineage>
        <taxon>Bacteria</taxon>
        <taxon>Pseudomonadati</taxon>
        <taxon>Planctomycetota</taxon>
        <taxon>Phycisphaerae</taxon>
        <taxon>Sedimentisphaerales</taxon>
        <taxon>Anaerobacaceae</taxon>
        <taxon>Anaerobaca</taxon>
    </lineage>
</organism>
<name>A0AAW6U7Q1_9BACT</name>
<gene>
    <name evidence="2" type="ORF">QJ522_21115</name>
</gene>
<accession>A0AAW6U7Q1</accession>
<dbReference type="RefSeq" id="WP_349246985.1">
    <property type="nucleotide sequence ID" value="NZ_JASCXX010000040.1"/>
</dbReference>
<feature type="domain" description="DUF5615" evidence="1">
    <location>
        <begin position="1"/>
        <end position="109"/>
    </location>
</feature>
<protein>
    <submittedName>
        <fullName evidence="2">DUF5615 family PIN-like protein</fullName>
    </submittedName>
</protein>
<reference evidence="2" key="1">
    <citation type="submission" date="2023-05" db="EMBL/GenBank/DDBJ databases">
        <title>Anaerotaeda fermentans gen. nov., sp. nov., a novel anaerobic planctomycete of the new family within the order Sedimentisphaerales isolated from Taman Peninsula, Russia.</title>
        <authorList>
            <person name="Khomyakova M.A."/>
            <person name="Merkel A.Y."/>
            <person name="Slobodkin A.I."/>
        </authorList>
    </citation>
    <scope>NUCLEOTIDE SEQUENCE</scope>
    <source>
        <strain evidence="2">M17dextr</strain>
    </source>
</reference>
<proteinExistence type="predicted"/>
<evidence type="ECO:0000313" key="2">
    <source>
        <dbReference type="EMBL" id="MDI6451576.1"/>
    </source>
</evidence>
<dbReference type="Pfam" id="PF18480">
    <property type="entry name" value="DUF5615"/>
    <property type="match status" value="1"/>
</dbReference>
<sequence>MKLLANENFPLKSADVLRAAGFDTKVVGVEFAGITDREVMEIAVREGRTIVTFDRHYGELIFRQGYRPPGGVVFLRWRQFSPEEPGRYLVELLKSEAIDFSNALTVIDKDTIRQRRYAP</sequence>
<dbReference type="InterPro" id="IPR041049">
    <property type="entry name" value="DUF5615"/>
</dbReference>
<dbReference type="AlphaFoldDB" id="A0AAW6U7Q1"/>
<evidence type="ECO:0000313" key="3">
    <source>
        <dbReference type="Proteomes" id="UP001431776"/>
    </source>
</evidence>
<dbReference type="Proteomes" id="UP001431776">
    <property type="component" value="Unassembled WGS sequence"/>
</dbReference>